<dbReference type="GO" id="GO:0009401">
    <property type="term" value="P:phosphoenolpyruvate-dependent sugar phosphotransferase system"/>
    <property type="evidence" value="ECO:0007669"/>
    <property type="project" value="UniProtKB-KW"/>
</dbReference>
<reference evidence="10 12" key="2">
    <citation type="submission" date="2018-05" db="EMBL/GenBank/DDBJ databases">
        <title>Reference genomes for bee gut microbiota database.</title>
        <authorList>
            <person name="Ellegaard K.M."/>
        </authorList>
    </citation>
    <scope>NUCLEOTIDE SEQUENCE [LARGE SCALE GENOMIC DNA]</scope>
    <source>
        <strain evidence="10 12">ESL0167</strain>
    </source>
</reference>
<evidence type="ECO:0000313" key="9">
    <source>
        <dbReference type="EMBL" id="AJA44517.1"/>
    </source>
</evidence>
<dbReference type="Gene3D" id="3.40.50.510">
    <property type="entry name" value="Phosphotransferase system, mannose-type IIA component"/>
    <property type="match status" value="1"/>
</dbReference>
<evidence type="ECO:0000313" key="10">
    <source>
        <dbReference type="EMBL" id="PXY95933.1"/>
    </source>
</evidence>
<dbReference type="Proteomes" id="UP000247838">
    <property type="component" value="Unassembled WGS sequence"/>
</dbReference>
<dbReference type="HOGENOM" id="CLU_123235_1_2_6"/>
<dbReference type="AlphaFoldDB" id="A0A0A7S104"/>
<accession>A0A0A7S104</accession>
<name>A0A0A7S104_FRIPE</name>
<dbReference type="GO" id="GO:0005737">
    <property type="term" value="C:cytoplasm"/>
    <property type="evidence" value="ECO:0007669"/>
    <property type="project" value="UniProtKB-SubCell"/>
</dbReference>
<keyword evidence="7" id="KW-0418">Kinase</keyword>
<sequence length="143" mass="15570">MSKQLPIILASHGPFAQGALECAQMLMGKQDNIEVISVLVDSNIDVLRSQMQQSYHKLNDGNGVIILVDLMGGTPCNLAGELVIQHSDVLLFCGFNIPVLLEVLNNREGNLAEVKEVIEQSFAPSCFDVSQILTAQCEQTTEL</sequence>
<gene>
    <name evidence="10" type="ORF">DKK76_03325</name>
    <name evidence="9" type="ORF">FPB0191_00687</name>
</gene>
<dbReference type="InterPro" id="IPR036662">
    <property type="entry name" value="PTS_EIIA_man-typ_sf"/>
</dbReference>
<dbReference type="CDD" id="cd00006">
    <property type="entry name" value="PTS_IIA_man"/>
    <property type="match status" value="1"/>
</dbReference>
<dbReference type="PROSITE" id="PS51096">
    <property type="entry name" value="PTS_EIIA_TYPE_4"/>
    <property type="match status" value="1"/>
</dbReference>
<organism evidence="9 11">
    <name type="scientific">Frischella perrara</name>
    <dbReference type="NCBI Taxonomy" id="1267021"/>
    <lineage>
        <taxon>Bacteria</taxon>
        <taxon>Pseudomonadati</taxon>
        <taxon>Pseudomonadota</taxon>
        <taxon>Gammaproteobacteria</taxon>
        <taxon>Orbales</taxon>
        <taxon>Orbaceae</taxon>
        <taxon>Frischella</taxon>
    </lineage>
</organism>
<protein>
    <submittedName>
        <fullName evidence="10">PTS mannose transporter subunit IIAB</fullName>
    </submittedName>
    <submittedName>
        <fullName evidence="9">Phosphotransferase system, mannose/fructose-specific component IIA</fullName>
        <ecNumber evidence="9">2.7.1.69</ecNumber>
    </submittedName>
</protein>
<evidence type="ECO:0000313" key="11">
    <source>
        <dbReference type="Proteomes" id="UP000030901"/>
    </source>
</evidence>
<keyword evidence="5 9" id="KW-0808">Transferase</keyword>
<dbReference type="InterPro" id="IPR004701">
    <property type="entry name" value="PTS_EIIA_man-typ"/>
</dbReference>
<comment type="subcellular location">
    <subcellularLocation>
        <location evidence="1">Cytoplasm</location>
    </subcellularLocation>
</comment>
<evidence type="ECO:0000256" key="2">
    <source>
        <dbReference type="ARBA" id="ARBA00022448"/>
    </source>
</evidence>
<dbReference type="GO" id="GO:0016301">
    <property type="term" value="F:kinase activity"/>
    <property type="evidence" value="ECO:0007669"/>
    <property type="project" value="UniProtKB-KW"/>
</dbReference>
<proteinExistence type="predicted"/>
<reference evidence="9 11" key="1">
    <citation type="journal article" date="2014" name="Appl. Environ. Microbiol.">
        <title>Gut symbionts from distinct hosts exhibit genotoxic activity via divergent colibactin biosynthetic pathways.</title>
        <authorList>
            <person name="Engel P."/>
            <person name="Vizcaino M.I."/>
            <person name="Crawford J.M."/>
        </authorList>
    </citation>
    <scope>NUCLEOTIDE SEQUENCE [LARGE SCALE GENOMIC DNA]</scope>
    <source>
        <strain evidence="9 11">PEB0191</strain>
    </source>
</reference>
<keyword evidence="11" id="KW-1185">Reference proteome</keyword>
<dbReference type="PANTHER" id="PTHR33799">
    <property type="entry name" value="PTS PERMEASE-RELATED-RELATED"/>
    <property type="match status" value="1"/>
</dbReference>
<evidence type="ECO:0000259" key="8">
    <source>
        <dbReference type="PROSITE" id="PS51096"/>
    </source>
</evidence>
<feature type="domain" description="PTS EIIA type-4" evidence="8">
    <location>
        <begin position="4"/>
        <end position="143"/>
    </location>
</feature>
<dbReference type="Pfam" id="PF03610">
    <property type="entry name" value="EIIA-man"/>
    <property type="match status" value="1"/>
</dbReference>
<dbReference type="KEGG" id="fpp:FPB0191_00687"/>
<evidence type="ECO:0000256" key="6">
    <source>
        <dbReference type="ARBA" id="ARBA00022683"/>
    </source>
</evidence>
<dbReference type="InterPro" id="IPR051471">
    <property type="entry name" value="Bacterial_PTS_sugar_comp"/>
</dbReference>
<keyword evidence="2" id="KW-0813">Transport</keyword>
<dbReference type="InterPro" id="IPR033887">
    <property type="entry name" value="PTS_IIA_man"/>
</dbReference>
<dbReference type="GO" id="GO:0016020">
    <property type="term" value="C:membrane"/>
    <property type="evidence" value="ECO:0007669"/>
    <property type="project" value="InterPro"/>
</dbReference>
<keyword evidence="3" id="KW-0963">Cytoplasm</keyword>
<dbReference type="Proteomes" id="UP000030901">
    <property type="component" value="Chromosome"/>
</dbReference>
<dbReference type="EMBL" id="QGLM01000007">
    <property type="protein sequence ID" value="PXY95933.1"/>
    <property type="molecule type" value="Genomic_DNA"/>
</dbReference>
<keyword evidence="4" id="KW-0762">Sugar transport</keyword>
<evidence type="ECO:0000256" key="1">
    <source>
        <dbReference type="ARBA" id="ARBA00004496"/>
    </source>
</evidence>
<dbReference type="PANTHER" id="PTHR33799:SF1">
    <property type="entry name" value="PTS SYSTEM MANNOSE-SPECIFIC EIIAB COMPONENT-RELATED"/>
    <property type="match status" value="1"/>
</dbReference>
<evidence type="ECO:0000256" key="3">
    <source>
        <dbReference type="ARBA" id="ARBA00022490"/>
    </source>
</evidence>
<evidence type="ECO:0000313" key="12">
    <source>
        <dbReference type="Proteomes" id="UP000247838"/>
    </source>
</evidence>
<evidence type="ECO:0000256" key="5">
    <source>
        <dbReference type="ARBA" id="ARBA00022679"/>
    </source>
</evidence>
<dbReference type="OrthoDB" id="3183705at2"/>
<dbReference type="STRING" id="1267021.FPB0191_00687"/>
<evidence type="ECO:0000256" key="4">
    <source>
        <dbReference type="ARBA" id="ARBA00022597"/>
    </source>
</evidence>
<dbReference type="EMBL" id="CP009056">
    <property type="protein sequence ID" value="AJA44517.1"/>
    <property type="molecule type" value="Genomic_DNA"/>
</dbReference>
<dbReference type="RefSeq" id="WP_039104028.1">
    <property type="nucleotide sequence ID" value="NZ_CALYQC010000001.1"/>
</dbReference>
<dbReference type="SUPFAM" id="SSF53062">
    <property type="entry name" value="PTS system fructose IIA component-like"/>
    <property type="match status" value="1"/>
</dbReference>
<dbReference type="EC" id="2.7.1.69" evidence="9"/>
<keyword evidence="6" id="KW-0598">Phosphotransferase system</keyword>
<evidence type="ECO:0000256" key="7">
    <source>
        <dbReference type="ARBA" id="ARBA00022777"/>
    </source>
</evidence>